<dbReference type="Gramene" id="mRNA:HanXRQr2_Chr06g0251441">
    <property type="protein sequence ID" value="CDS:HanXRQr2_Chr06g0251441.1"/>
    <property type="gene ID" value="HanXRQr2_Chr06g0251441"/>
</dbReference>
<evidence type="ECO:0000313" key="3">
    <source>
        <dbReference type="EMBL" id="OTG22607.1"/>
    </source>
</evidence>
<name>A0A251UGV9_HELAN</name>
<reference evidence="2" key="3">
    <citation type="submission" date="2020-06" db="EMBL/GenBank/DDBJ databases">
        <title>Helianthus annuus Genome sequencing and assembly Release 2.</title>
        <authorList>
            <person name="Gouzy J."/>
            <person name="Langlade N."/>
            <person name="Munos S."/>
        </authorList>
    </citation>
    <scope>NUCLEOTIDE SEQUENCE</scope>
    <source>
        <tissue evidence="2">Leaves</tissue>
    </source>
</reference>
<dbReference type="InParanoid" id="A0A251UGV9"/>
<evidence type="ECO:0000256" key="1">
    <source>
        <dbReference type="SAM" id="MobiDB-lite"/>
    </source>
</evidence>
<feature type="region of interest" description="Disordered" evidence="1">
    <location>
        <begin position="1"/>
        <end position="31"/>
    </location>
</feature>
<reference evidence="3" key="2">
    <citation type="submission" date="2017-02" db="EMBL/GenBank/DDBJ databases">
        <title>Sunflower complete genome.</title>
        <authorList>
            <person name="Langlade N."/>
            <person name="Munos S."/>
        </authorList>
    </citation>
    <scope>NUCLEOTIDE SEQUENCE [LARGE SCALE GENOMIC DNA]</scope>
    <source>
        <tissue evidence="3">Leaves</tissue>
    </source>
</reference>
<dbReference type="EMBL" id="CM007895">
    <property type="protein sequence ID" value="OTG22607.1"/>
    <property type="molecule type" value="Genomic_DNA"/>
</dbReference>
<evidence type="ECO:0000313" key="2">
    <source>
        <dbReference type="EMBL" id="KAF5801727.1"/>
    </source>
</evidence>
<sequence>MRERERERERGGGGGGGGGEKAHTPATDGNMPFPHRPSWWLKLLCNMRIFLSFSTYTSATIRLKSFVTKFGYDCIVRNC</sequence>
<dbReference type="Proteomes" id="UP000215914">
    <property type="component" value="Chromosome 6"/>
</dbReference>
<keyword evidence="4" id="KW-1185">Reference proteome</keyword>
<gene>
    <name evidence="3" type="ORF">HannXRQ_Chr06g0173381</name>
    <name evidence="2" type="ORF">HanXRQr2_Chr06g0251441</name>
</gene>
<feature type="compositionally biased region" description="Basic and acidic residues" evidence="1">
    <location>
        <begin position="1"/>
        <end position="11"/>
    </location>
</feature>
<dbReference type="AlphaFoldDB" id="A0A251UGV9"/>
<evidence type="ECO:0000313" key="4">
    <source>
        <dbReference type="Proteomes" id="UP000215914"/>
    </source>
</evidence>
<proteinExistence type="predicted"/>
<organism evidence="3 4">
    <name type="scientific">Helianthus annuus</name>
    <name type="common">Common sunflower</name>
    <dbReference type="NCBI Taxonomy" id="4232"/>
    <lineage>
        <taxon>Eukaryota</taxon>
        <taxon>Viridiplantae</taxon>
        <taxon>Streptophyta</taxon>
        <taxon>Embryophyta</taxon>
        <taxon>Tracheophyta</taxon>
        <taxon>Spermatophyta</taxon>
        <taxon>Magnoliopsida</taxon>
        <taxon>eudicotyledons</taxon>
        <taxon>Gunneridae</taxon>
        <taxon>Pentapetalae</taxon>
        <taxon>asterids</taxon>
        <taxon>campanulids</taxon>
        <taxon>Asterales</taxon>
        <taxon>Asteraceae</taxon>
        <taxon>Asteroideae</taxon>
        <taxon>Heliantheae alliance</taxon>
        <taxon>Heliantheae</taxon>
        <taxon>Helianthus</taxon>
    </lineage>
</organism>
<dbReference type="EMBL" id="MNCJ02000321">
    <property type="protein sequence ID" value="KAF5801727.1"/>
    <property type="molecule type" value="Genomic_DNA"/>
</dbReference>
<reference evidence="2 4" key="1">
    <citation type="journal article" date="2017" name="Nature">
        <title>The sunflower genome provides insights into oil metabolism, flowering and Asterid evolution.</title>
        <authorList>
            <person name="Badouin H."/>
            <person name="Gouzy J."/>
            <person name="Grassa C.J."/>
            <person name="Murat F."/>
            <person name="Staton S.E."/>
            <person name="Cottret L."/>
            <person name="Lelandais-Briere C."/>
            <person name="Owens G.L."/>
            <person name="Carrere S."/>
            <person name="Mayjonade B."/>
            <person name="Legrand L."/>
            <person name="Gill N."/>
            <person name="Kane N.C."/>
            <person name="Bowers J.E."/>
            <person name="Hubner S."/>
            <person name="Bellec A."/>
            <person name="Berard A."/>
            <person name="Berges H."/>
            <person name="Blanchet N."/>
            <person name="Boniface M.C."/>
            <person name="Brunel D."/>
            <person name="Catrice O."/>
            <person name="Chaidir N."/>
            <person name="Claudel C."/>
            <person name="Donnadieu C."/>
            <person name="Faraut T."/>
            <person name="Fievet G."/>
            <person name="Helmstetter N."/>
            <person name="King M."/>
            <person name="Knapp S.J."/>
            <person name="Lai Z."/>
            <person name="Le Paslier M.C."/>
            <person name="Lippi Y."/>
            <person name="Lorenzon L."/>
            <person name="Mandel J.R."/>
            <person name="Marage G."/>
            <person name="Marchand G."/>
            <person name="Marquand E."/>
            <person name="Bret-Mestries E."/>
            <person name="Morien E."/>
            <person name="Nambeesan S."/>
            <person name="Nguyen T."/>
            <person name="Pegot-Espagnet P."/>
            <person name="Pouilly N."/>
            <person name="Raftis F."/>
            <person name="Sallet E."/>
            <person name="Schiex T."/>
            <person name="Thomas J."/>
            <person name="Vandecasteele C."/>
            <person name="Vares D."/>
            <person name="Vear F."/>
            <person name="Vautrin S."/>
            <person name="Crespi M."/>
            <person name="Mangin B."/>
            <person name="Burke J.M."/>
            <person name="Salse J."/>
            <person name="Munos S."/>
            <person name="Vincourt P."/>
            <person name="Rieseberg L.H."/>
            <person name="Langlade N.B."/>
        </authorList>
    </citation>
    <scope>NUCLEOTIDE SEQUENCE [LARGE SCALE GENOMIC DNA]</scope>
    <source>
        <strain evidence="4">cv. SF193</strain>
        <tissue evidence="2">Leaves</tissue>
    </source>
</reference>
<accession>A0A251UGV9</accession>
<protein>
    <submittedName>
        <fullName evidence="3">Uncharacterized protein</fullName>
    </submittedName>
</protein>